<dbReference type="RefSeq" id="WP_380029395.1">
    <property type="nucleotide sequence ID" value="NZ_JBHSHC010000154.1"/>
</dbReference>
<dbReference type="Pfam" id="PF13701">
    <property type="entry name" value="DDE_Tnp_1_4"/>
    <property type="match status" value="1"/>
</dbReference>
<dbReference type="EMBL" id="JBHSHC010000154">
    <property type="protein sequence ID" value="MFC4770118.1"/>
    <property type="molecule type" value="Genomic_DNA"/>
</dbReference>
<keyword evidence="3" id="KW-1185">Reference proteome</keyword>
<accession>A0ABV9Q826</accession>
<dbReference type="Proteomes" id="UP001596002">
    <property type="component" value="Unassembled WGS sequence"/>
</dbReference>
<proteinExistence type="predicted"/>
<organism evidence="2 3">
    <name type="scientific">Effusibacillus consociatus</name>
    <dbReference type="NCBI Taxonomy" id="1117041"/>
    <lineage>
        <taxon>Bacteria</taxon>
        <taxon>Bacillati</taxon>
        <taxon>Bacillota</taxon>
        <taxon>Bacilli</taxon>
        <taxon>Bacillales</taxon>
        <taxon>Alicyclobacillaceae</taxon>
        <taxon>Effusibacillus</taxon>
    </lineage>
</organism>
<dbReference type="InterPro" id="IPR012337">
    <property type="entry name" value="RNaseH-like_sf"/>
</dbReference>
<sequence length="442" mass="50143">MKIQFVRSKELILSTHAGLATVGALLAHTGLRKRLNHTKIKGMETPIHSHADVMKSYLGLLCQGKSDFDHIEPFRKDDVFSICLQLQKVPSSPTLRQRLDAAAQTPEWNRILLEESADLIRKVKAPLTGLTAGEKAYAPLDIDVSPFDNSGTKKEGVSRTYKGTDGYAPIFAYLGQEGYGVNVELREGSVHCQKGTAAFLEQSIAYAKRATDLPLLIRMDAGNDSAENLHVCHREKADYIIKANLRREPKEMWLRIAETTGIACQQREGKVEYIGAIEFREKGFDRPLRQVFHVIHRTIDRDGQVLLFPEIEVSVYWTSLRCAPSRVIELYRDHGTSEQFHSEIKTDLDLERLPAGKFATNDLVLHAGLFAYNLLRMIGQESLRENDSPIRNNVQRRRIRTVIQNIIYMAARLVQHARGIQFNFGCNSPWFPVISRIYRAFT</sequence>
<protein>
    <submittedName>
        <fullName evidence="2">IS1380 family transposase</fullName>
    </submittedName>
</protein>
<reference evidence="3" key="1">
    <citation type="journal article" date="2019" name="Int. J. Syst. Evol. Microbiol.">
        <title>The Global Catalogue of Microorganisms (GCM) 10K type strain sequencing project: providing services to taxonomists for standard genome sequencing and annotation.</title>
        <authorList>
            <consortium name="The Broad Institute Genomics Platform"/>
            <consortium name="The Broad Institute Genome Sequencing Center for Infectious Disease"/>
            <person name="Wu L."/>
            <person name="Ma J."/>
        </authorList>
    </citation>
    <scope>NUCLEOTIDE SEQUENCE [LARGE SCALE GENOMIC DNA]</scope>
    <source>
        <strain evidence="3">WYCCWR 12678</strain>
    </source>
</reference>
<comment type="caution">
    <text evidence="2">The sequence shown here is derived from an EMBL/GenBank/DDBJ whole genome shotgun (WGS) entry which is preliminary data.</text>
</comment>
<evidence type="ECO:0000259" key="1">
    <source>
        <dbReference type="Pfam" id="PF13701"/>
    </source>
</evidence>
<dbReference type="NCBIfam" id="NF033539">
    <property type="entry name" value="transpos_IS1380"/>
    <property type="match status" value="1"/>
</dbReference>
<evidence type="ECO:0000313" key="3">
    <source>
        <dbReference type="Proteomes" id="UP001596002"/>
    </source>
</evidence>
<dbReference type="SUPFAM" id="SSF53098">
    <property type="entry name" value="Ribonuclease H-like"/>
    <property type="match status" value="1"/>
</dbReference>
<evidence type="ECO:0000313" key="2">
    <source>
        <dbReference type="EMBL" id="MFC4770118.1"/>
    </source>
</evidence>
<dbReference type="InterPro" id="IPR047960">
    <property type="entry name" value="Transpos_IS1380"/>
</dbReference>
<name>A0ABV9Q826_9BACL</name>
<gene>
    <name evidence="2" type="ORF">ACFO8Q_22840</name>
</gene>
<dbReference type="InterPro" id="IPR025668">
    <property type="entry name" value="Tnp_DDE_dom"/>
</dbReference>
<feature type="domain" description="Transposase DDE" evidence="1">
    <location>
        <begin position="13"/>
        <end position="438"/>
    </location>
</feature>